<organism evidence="1">
    <name type="scientific">Hyperionvirus sp</name>
    <dbReference type="NCBI Taxonomy" id="2487770"/>
    <lineage>
        <taxon>Viruses</taxon>
        <taxon>Varidnaviria</taxon>
        <taxon>Bamfordvirae</taxon>
        <taxon>Nucleocytoviricota</taxon>
        <taxon>Megaviricetes</taxon>
        <taxon>Imitervirales</taxon>
        <taxon>Mimiviridae</taxon>
        <taxon>Klosneuvirinae</taxon>
    </lineage>
</organism>
<proteinExistence type="predicted"/>
<name>A0A3G5A5N8_9VIRU</name>
<dbReference type="EMBL" id="MK072383">
    <property type="protein sequence ID" value="AYV82570.1"/>
    <property type="molecule type" value="Genomic_DNA"/>
</dbReference>
<sequence>MTTIQDKQDYKPLGSVLYTIDPNTRKSIPLKVNVHQPGQVLLTIHVLFNISDASSLPGSFSFDITRDGNAVTDGPRPILFGPPTYISGFYSLGWTIADPNVSSGEHQYILQLENTNAGTQFIYGLSFTATAFDNDGKLFNNQLFPPPREFAITLQPGSSVPIPIESNIEVKKHNSVMLWLLTGYQFQNTTGNVYFDFLRDGKTLNAGPQLFVNATGDGTGYSVGWNLLDSHVKPGTHNYSVNLINRGTGPITISYYSFNAAVTLNPQCGLDFSSKEKYLPTTIPPQQVKTIPNNRRLSIPIRASIHNTDSKVAININVRLNIPPTSSFTQFDILNPANESIINGPQNLSVYLGTGSGKFNKNLTIIDNKPIPGNSKYHIIFINNLNTSIGIEYYSITTVASKN</sequence>
<evidence type="ECO:0000313" key="1">
    <source>
        <dbReference type="EMBL" id="AYV82570.1"/>
    </source>
</evidence>
<gene>
    <name evidence="1" type="ORF">Hyperionvirus1_149</name>
</gene>
<protein>
    <submittedName>
        <fullName evidence="1">Uncharacterized protein</fullName>
    </submittedName>
</protein>
<accession>A0A3G5A5N8</accession>
<reference evidence="1" key="1">
    <citation type="submission" date="2018-10" db="EMBL/GenBank/DDBJ databases">
        <title>Hidden diversity of soil giant viruses.</title>
        <authorList>
            <person name="Schulz F."/>
            <person name="Alteio L."/>
            <person name="Goudeau D."/>
            <person name="Ryan E.M."/>
            <person name="Malmstrom R.R."/>
            <person name="Blanchard J."/>
            <person name="Woyke T."/>
        </authorList>
    </citation>
    <scope>NUCLEOTIDE SEQUENCE</scope>
    <source>
        <strain evidence="1">HYV1</strain>
    </source>
</reference>